<evidence type="ECO:0000256" key="3">
    <source>
        <dbReference type="ARBA" id="ARBA00022741"/>
    </source>
</evidence>
<evidence type="ECO:0000256" key="2">
    <source>
        <dbReference type="ARBA" id="ARBA00022679"/>
    </source>
</evidence>
<dbReference type="InterPro" id="IPR029056">
    <property type="entry name" value="Ribokinase-like"/>
</dbReference>
<keyword evidence="2 6" id="KW-0808">Transferase</keyword>
<dbReference type="PANTHER" id="PTHR46566">
    <property type="entry name" value="1-PHOSPHOFRUCTOKINASE-RELATED"/>
    <property type="match status" value="1"/>
</dbReference>
<sequence length="321" mass="32547">MILTLTANPSIDRTTTVKGRLERGGVYRLALQSDVPGGKGVNVSAAVANAGYDTLALYPAANNGRFSRLLAETNIPHEAIDLPDEARVNLTIVEDDGTTTKLNTPGALLSQADADRVLERLSHHAPGASWVVLAGSLPPGVPVDFWATCVRAVREANPDAGIAVDTSDAPLLALGEAFPASAPEVMKPNGLELGQLAGLDGHDLEKRAAAGDLAPVVAAARRLNASGVGEVLVTLGAAGAVLVLSDAPALAATPPPIVPLSTVGAGDSSLAGYLLAREDGLDPAGALARAVAYGSAATSLPGTTIPRPDQTNPGDVVVREI</sequence>
<comment type="caution">
    <text evidence="9">The sequence shown here is derived from an EMBL/GenBank/DDBJ whole genome shotgun (WGS) entry which is preliminary data.</text>
</comment>
<evidence type="ECO:0000313" key="9">
    <source>
        <dbReference type="EMBL" id="PMC62512.1"/>
    </source>
</evidence>
<dbReference type="GO" id="GO:0005524">
    <property type="term" value="F:ATP binding"/>
    <property type="evidence" value="ECO:0007669"/>
    <property type="project" value="UniProtKB-KW"/>
</dbReference>
<dbReference type="PRINTS" id="PR00990">
    <property type="entry name" value="RIBOKINASE"/>
</dbReference>
<dbReference type="InterPro" id="IPR017583">
    <property type="entry name" value="Tagatose/fructose_Pkinase"/>
</dbReference>
<keyword evidence="4 7" id="KW-0418">Kinase</keyword>
<dbReference type="CDD" id="cd01164">
    <property type="entry name" value="FruK_PfkB_like"/>
    <property type="match status" value="1"/>
</dbReference>
<dbReference type="InterPro" id="IPR002139">
    <property type="entry name" value="Ribo/fructo_kinase"/>
</dbReference>
<dbReference type="NCBIfam" id="TIGR03168">
    <property type="entry name" value="1-PFK"/>
    <property type="match status" value="1"/>
</dbReference>
<evidence type="ECO:0000259" key="8">
    <source>
        <dbReference type="Pfam" id="PF00294"/>
    </source>
</evidence>
<evidence type="ECO:0000256" key="6">
    <source>
        <dbReference type="PIRNR" id="PIRNR000535"/>
    </source>
</evidence>
<dbReference type="PIRSF" id="PIRSF000535">
    <property type="entry name" value="1PFK/6PFK/LacC"/>
    <property type="match status" value="1"/>
</dbReference>
<evidence type="ECO:0000256" key="7">
    <source>
        <dbReference type="RuleBase" id="RU003704"/>
    </source>
</evidence>
<organism evidence="9 10">
    <name type="scientific">Corynebacterium xerosis</name>
    <dbReference type="NCBI Taxonomy" id="1725"/>
    <lineage>
        <taxon>Bacteria</taxon>
        <taxon>Bacillati</taxon>
        <taxon>Actinomycetota</taxon>
        <taxon>Actinomycetes</taxon>
        <taxon>Mycobacteriales</taxon>
        <taxon>Corynebacteriaceae</taxon>
        <taxon>Corynebacterium</taxon>
    </lineage>
</organism>
<evidence type="ECO:0000256" key="4">
    <source>
        <dbReference type="ARBA" id="ARBA00022777"/>
    </source>
</evidence>
<accession>A0A2N6SZP1</accession>
<dbReference type="PROSITE" id="PS00584">
    <property type="entry name" value="PFKB_KINASES_2"/>
    <property type="match status" value="1"/>
</dbReference>
<proteinExistence type="inferred from homology"/>
<feature type="domain" description="Carbohydrate kinase PfkB" evidence="8">
    <location>
        <begin position="28"/>
        <end position="309"/>
    </location>
</feature>
<dbReference type="InterPro" id="IPR011611">
    <property type="entry name" value="PfkB_dom"/>
</dbReference>
<evidence type="ECO:0000256" key="1">
    <source>
        <dbReference type="ARBA" id="ARBA00010688"/>
    </source>
</evidence>
<dbReference type="InterPro" id="IPR002173">
    <property type="entry name" value="Carboh/pur_kinase_PfkB_CS"/>
</dbReference>
<dbReference type="SUPFAM" id="SSF53613">
    <property type="entry name" value="Ribokinase-like"/>
    <property type="match status" value="1"/>
</dbReference>
<dbReference type="GO" id="GO:0008443">
    <property type="term" value="F:phosphofructokinase activity"/>
    <property type="evidence" value="ECO:0007669"/>
    <property type="project" value="TreeGrafter"/>
</dbReference>
<keyword evidence="3" id="KW-0547">Nucleotide-binding</keyword>
<reference evidence="9 10" key="1">
    <citation type="submission" date="2017-09" db="EMBL/GenBank/DDBJ databases">
        <title>Bacterial strain isolated from the female urinary microbiota.</title>
        <authorList>
            <person name="Thomas-White K."/>
            <person name="Kumar N."/>
            <person name="Forster S."/>
            <person name="Putonti C."/>
            <person name="Lawley T."/>
            <person name="Wolfe A.J."/>
        </authorList>
    </citation>
    <scope>NUCLEOTIDE SEQUENCE [LARGE SCALE GENOMIC DNA]</scope>
    <source>
        <strain evidence="9 10">UMB0908</strain>
    </source>
</reference>
<dbReference type="Pfam" id="PF00294">
    <property type="entry name" value="PfkB"/>
    <property type="match status" value="1"/>
</dbReference>
<dbReference type="Proteomes" id="UP000235363">
    <property type="component" value="Unassembled WGS sequence"/>
</dbReference>
<dbReference type="PANTHER" id="PTHR46566:SF5">
    <property type="entry name" value="1-PHOSPHOFRUCTOKINASE"/>
    <property type="match status" value="1"/>
</dbReference>
<evidence type="ECO:0000313" key="10">
    <source>
        <dbReference type="Proteomes" id="UP000235363"/>
    </source>
</evidence>
<dbReference type="GO" id="GO:0005829">
    <property type="term" value="C:cytosol"/>
    <property type="evidence" value="ECO:0007669"/>
    <property type="project" value="TreeGrafter"/>
</dbReference>
<gene>
    <name evidence="9" type="ORF">CJ204_05005</name>
</gene>
<name>A0A2N6SZP1_9CORY</name>
<evidence type="ECO:0000256" key="5">
    <source>
        <dbReference type="ARBA" id="ARBA00022840"/>
    </source>
</evidence>
<dbReference type="RefSeq" id="WP_102212519.1">
    <property type="nucleotide sequence ID" value="NZ_PNHF01000009.1"/>
</dbReference>
<dbReference type="EMBL" id="PNHF01000009">
    <property type="protein sequence ID" value="PMC62512.1"/>
    <property type="molecule type" value="Genomic_DNA"/>
</dbReference>
<dbReference type="Gene3D" id="3.40.1190.20">
    <property type="match status" value="1"/>
</dbReference>
<dbReference type="AlphaFoldDB" id="A0A2N6SZP1"/>
<keyword evidence="5" id="KW-0067">ATP-binding</keyword>
<comment type="similarity">
    <text evidence="1 7">Belongs to the carbohydrate kinase PfkB family.</text>
</comment>
<protein>
    <submittedName>
        <fullName evidence="9">1-phosphofructokinase</fullName>
    </submittedName>
</protein>